<organism evidence="6 7">
    <name type="scientific">Ascosphaera apis ARSEF 7405</name>
    <dbReference type="NCBI Taxonomy" id="392613"/>
    <lineage>
        <taxon>Eukaryota</taxon>
        <taxon>Fungi</taxon>
        <taxon>Dikarya</taxon>
        <taxon>Ascomycota</taxon>
        <taxon>Pezizomycotina</taxon>
        <taxon>Eurotiomycetes</taxon>
        <taxon>Eurotiomycetidae</taxon>
        <taxon>Onygenales</taxon>
        <taxon>Ascosphaeraceae</taxon>
        <taxon>Ascosphaera</taxon>
    </lineage>
</organism>
<dbReference type="AlphaFoldDB" id="A0A166PBD5"/>
<dbReference type="InterPro" id="IPR000873">
    <property type="entry name" value="AMP-dep_synth/lig_dom"/>
</dbReference>
<dbReference type="InterPro" id="IPR045851">
    <property type="entry name" value="AMP-bd_C_sf"/>
</dbReference>
<evidence type="ECO:0000256" key="2">
    <source>
        <dbReference type="ARBA" id="ARBA00022450"/>
    </source>
</evidence>
<dbReference type="Gene3D" id="3.30.300.30">
    <property type="match status" value="1"/>
</dbReference>
<dbReference type="PROSITE" id="PS50075">
    <property type="entry name" value="CARRIER"/>
    <property type="match status" value="1"/>
</dbReference>
<dbReference type="VEuPathDB" id="FungiDB:AAP_01306"/>
<sequence length="868" mass="97110">MLMVLEAKEESKDRHESFKYLTLAGAISNRHTVERFMKAMDLEFVENLFGMTEGAFTSTGPMSRSSLLFNQNDLSVGLALGGEFRICDTTPERNPLPPLMPGEIHFTGATLVDGYIGGKEGNFYEFEGKRWFGTGDQGYMDREGRAYVLGRFSDVIIRGGENIALAKIESFLMGLPNMRQHMPQCVGISDRVAGQVPAVVWRTSVNGSVFKSVQKMIKDRVGEMYVPHTAMTLEELGLEDFPRTVSGKLKRQELTQRVAEFISAGRRNMSKKDIPRAQIDLRDAILKIWASTLGLSIADLDVNALPSSLGDSLVQMSVRGKIRHATGRKIPLEQWLAAPTLEEQITMLTGKNDRQPMKRYAAAQQLNAPVLDDITHLEYDEESLQGLKQEINNLLKPDGLSYEEDVQFVFPCTDFMQIVCKDRDIDIARSRTVWVSRDPDLEPQKLRLALEITLQHYPTLISYMLLKNDSRFDSKDLSVHVVLKQSRRVLDLCIKEIDSVDGQDLLNSWATVTPFETDAKFPGPLLHAYISRVKGSNSPTLFFHISHAVMDATLMARLHGDLEHVLKGTTPTTDRVPFKIYADMYYAMRHSSPGANASTNYAVKSIKNIMKLDPDALSWTPATSGFEFSTSLRDQCTTLFPIPDLAGLKRDYRSLSAPLIMKAATALLVMALNKTKHSALMGTVEANRRQFPFLPTSRFYSDGIFDEADVAGPTWTIVPDAIVIRPKETVIDFLCRLAEEQKLISKYATTPWYRVFKECPQAEGIYRHVLSSLHFNWISGLGEVSTVDGPPGKIKLMESSILPVGSHLLVNCNSVDHENFITIHLTGVESESAIGHASVLLLLTKIALWLTKAESRQKLVADVFNECF</sequence>
<dbReference type="Pfam" id="PF00501">
    <property type="entry name" value="AMP-binding"/>
    <property type="match status" value="1"/>
</dbReference>
<dbReference type="InterPro" id="IPR009081">
    <property type="entry name" value="PP-bd_ACP"/>
</dbReference>
<accession>A0A166PBD5</accession>
<feature type="domain" description="Carrier" evidence="5">
    <location>
        <begin position="276"/>
        <end position="352"/>
    </location>
</feature>
<dbReference type="SUPFAM" id="SSF47336">
    <property type="entry name" value="ACP-like"/>
    <property type="match status" value="1"/>
</dbReference>
<dbReference type="Gene3D" id="3.30.559.10">
    <property type="entry name" value="Chloramphenicol acetyltransferase-like domain"/>
    <property type="match status" value="1"/>
</dbReference>
<evidence type="ECO:0000313" key="7">
    <source>
        <dbReference type="Proteomes" id="UP000242877"/>
    </source>
</evidence>
<gene>
    <name evidence="6" type="ORF">AAP_01306</name>
</gene>
<dbReference type="Pfam" id="PF00550">
    <property type="entry name" value="PP-binding"/>
    <property type="match status" value="1"/>
</dbReference>
<reference evidence="6 7" key="1">
    <citation type="journal article" date="2016" name="Genome Biol. Evol.">
        <title>Divergent and convergent evolution of fungal pathogenicity.</title>
        <authorList>
            <person name="Shang Y."/>
            <person name="Xiao G."/>
            <person name="Zheng P."/>
            <person name="Cen K."/>
            <person name="Zhan S."/>
            <person name="Wang C."/>
        </authorList>
    </citation>
    <scope>NUCLEOTIDE SEQUENCE [LARGE SCALE GENOMIC DNA]</scope>
    <source>
        <strain evidence="6 7">ARSEF 7405</strain>
    </source>
</reference>
<dbReference type="PANTHER" id="PTHR43201">
    <property type="entry name" value="ACYL-COA SYNTHETASE"/>
    <property type="match status" value="1"/>
</dbReference>
<comment type="similarity">
    <text evidence="1">Belongs to the ATP-dependent AMP-binding enzyme family.</text>
</comment>
<dbReference type="PANTHER" id="PTHR43201:SF5">
    <property type="entry name" value="MEDIUM-CHAIN ACYL-COA LIGASE ACSF2, MITOCHONDRIAL"/>
    <property type="match status" value="1"/>
</dbReference>
<comment type="caution">
    <text evidence="6">The sequence shown here is derived from an EMBL/GenBank/DDBJ whole genome shotgun (WGS) entry which is preliminary data.</text>
</comment>
<evidence type="ECO:0000259" key="5">
    <source>
        <dbReference type="PROSITE" id="PS50075"/>
    </source>
</evidence>
<dbReference type="InterPro" id="IPR042099">
    <property type="entry name" value="ANL_N_sf"/>
</dbReference>
<dbReference type="Gene3D" id="3.40.50.12780">
    <property type="entry name" value="N-terminal domain of ligase-like"/>
    <property type="match status" value="1"/>
</dbReference>
<keyword evidence="4 6" id="KW-0436">Ligase</keyword>
<proteinExistence type="inferred from homology"/>
<name>A0A166PBD5_9EURO</name>
<dbReference type="Gene3D" id="1.10.1200.10">
    <property type="entry name" value="ACP-like"/>
    <property type="match status" value="1"/>
</dbReference>
<dbReference type="InterPro" id="IPR036736">
    <property type="entry name" value="ACP-like_sf"/>
</dbReference>
<protein>
    <submittedName>
        <fullName evidence="6">AMP-dependent synthetase/ligase</fullName>
    </submittedName>
</protein>
<dbReference type="GO" id="GO:0031956">
    <property type="term" value="F:medium-chain fatty acid-CoA ligase activity"/>
    <property type="evidence" value="ECO:0007669"/>
    <property type="project" value="TreeGrafter"/>
</dbReference>
<keyword evidence="7" id="KW-1185">Reference proteome</keyword>
<dbReference type="EMBL" id="AZGZ01000004">
    <property type="protein sequence ID" value="KZZ95630.1"/>
    <property type="molecule type" value="Genomic_DNA"/>
</dbReference>
<evidence type="ECO:0000313" key="6">
    <source>
        <dbReference type="EMBL" id="KZZ95630.1"/>
    </source>
</evidence>
<dbReference type="SUPFAM" id="SSF52777">
    <property type="entry name" value="CoA-dependent acyltransferases"/>
    <property type="match status" value="1"/>
</dbReference>
<dbReference type="Proteomes" id="UP000242877">
    <property type="component" value="Unassembled WGS sequence"/>
</dbReference>
<keyword evidence="3" id="KW-0597">Phosphoprotein</keyword>
<dbReference type="SUPFAM" id="SSF56801">
    <property type="entry name" value="Acetyl-CoA synthetase-like"/>
    <property type="match status" value="1"/>
</dbReference>
<evidence type="ECO:0000256" key="4">
    <source>
        <dbReference type="ARBA" id="ARBA00022598"/>
    </source>
</evidence>
<keyword evidence="2" id="KW-0596">Phosphopantetheine</keyword>
<evidence type="ECO:0000256" key="3">
    <source>
        <dbReference type="ARBA" id="ARBA00022553"/>
    </source>
</evidence>
<dbReference type="OrthoDB" id="10253869at2759"/>
<evidence type="ECO:0000256" key="1">
    <source>
        <dbReference type="ARBA" id="ARBA00006432"/>
    </source>
</evidence>
<dbReference type="GO" id="GO:0006631">
    <property type="term" value="P:fatty acid metabolic process"/>
    <property type="evidence" value="ECO:0007669"/>
    <property type="project" value="TreeGrafter"/>
</dbReference>
<dbReference type="InterPro" id="IPR023213">
    <property type="entry name" value="CAT-like_dom_sf"/>
</dbReference>